<dbReference type="AlphaFoldDB" id="A0ABD0LET6"/>
<reference evidence="1 2" key="1">
    <citation type="journal article" date="2023" name="Sci. Data">
        <title>Genome assembly of the Korean intertidal mud-creeper Batillaria attramentaria.</title>
        <authorList>
            <person name="Patra A.K."/>
            <person name="Ho P.T."/>
            <person name="Jun S."/>
            <person name="Lee S.J."/>
            <person name="Kim Y."/>
            <person name="Won Y.J."/>
        </authorList>
    </citation>
    <scope>NUCLEOTIDE SEQUENCE [LARGE SCALE GENOMIC DNA]</scope>
    <source>
        <strain evidence="1">Wonlab-2016</strain>
    </source>
</reference>
<organism evidence="1 2">
    <name type="scientific">Batillaria attramentaria</name>
    <dbReference type="NCBI Taxonomy" id="370345"/>
    <lineage>
        <taxon>Eukaryota</taxon>
        <taxon>Metazoa</taxon>
        <taxon>Spiralia</taxon>
        <taxon>Lophotrochozoa</taxon>
        <taxon>Mollusca</taxon>
        <taxon>Gastropoda</taxon>
        <taxon>Caenogastropoda</taxon>
        <taxon>Sorbeoconcha</taxon>
        <taxon>Cerithioidea</taxon>
        <taxon>Batillariidae</taxon>
        <taxon>Batillaria</taxon>
    </lineage>
</organism>
<accession>A0ABD0LET6</accession>
<keyword evidence="2" id="KW-1185">Reference proteome</keyword>
<gene>
    <name evidence="1" type="ORF">BaRGS_00010852</name>
</gene>
<dbReference type="EMBL" id="JACVVK020000054">
    <property type="protein sequence ID" value="KAK7497981.1"/>
    <property type="molecule type" value="Genomic_DNA"/>
</dbReference>
<evidence type="ECO:0000313" key="2">
    <source>
        <dbReference type="Proteomes" id="UP001519460"/>
    </source>
</evidence>
<evidence type="ECO:0000313" key="1">
    <source>
        <dbReference type="EMBL" id="KAK7497981.1"/>
    </source>
</evidence>
<proteinExistence type="predicted"/>
<name>A0ABD0LET6_9CAEN</name>
<comment type="caution">
    <text evidence="1">The sequence shown here is derived from an EMBL/GenBank/DDBJ whole genome shotgun (WGS) entry which is preliminary data.</text>
</comment>
<sequence length="147" mass="16359">MLDNLNALVFGHYKYLQYTQERSMACNSGKRVNVRVEVARPISSRRIQSLFACCCILTAFGICIPNQTQAAGVLCRVRVSHRLSTALYSWGFHLIPSLSPEDHVGHRQIPSGAHQARQLLHDPVDPTQLSSPDWRRLTSALTSVSGC</sequence>
<dbReference type="Proteomes" id="UP001519460">
    <property type="component" value="Unassembled WGS sequence"/>
</dbReference>
<protein>
    <submittedName>
        <fullName evidence="1">Uncharacterized protein</fullName>
    </submittedName>
</protein>